<dbReference type="AlphaFoldDB" id="A0A084G0Z2"/>
<dbReference type="GeneID" id="27726104"/>
<dbReference type="InterPro" id="IPR018819">
    <property type="entry name" value="Nur1/Mug154"/>
</dbReference>
<dbReference type="GO" id="GO:0007096">
    <property type="term" value="P:regulation of exit from mitosis"/>
    <property type="evidence" value="ECO:0007669"/>
    <property type="project" value="TreeGrafter"/>
</dbReference>
<evidence type="ECO:0000256" key="6">
    <source>
        <dbReference type="SAM" id="Phobius"/>
    </source>
</evidence>
<dbReference type="Proteomes" id="UP000028545">
    <property type="component" value="Unassembled WGS sequence"/>
</dbReference>
<evidence type="ECO:0000313" key="8">
    <source>
        <dbReference type="Proteomes" id="UP000028545"/>
    </source>
</evidence>
<feature type="transmembrane region" description="Helical" evidence="6">
    <location>
        <begin position="44"/>
        <end position="62"/>
    </location>
</feature>
<name>A0A084G0Z2_PSEDA</name>
<dbReference type="HOGENOM" id="CLU_044030_1_0_1"/>
<evidence type="ECO:0000256" key="5">
    <source>
        <dbReference type="SAM" id="MobiDB-lite"/>
    </source>
</evidence>
<keyword evidence="4 6" id="KW-0472">Membrane</keyword>
<dbReference type="EMBL" id="JOWA01000110">
    <property type="protein sequence ID" value="KEZ41004.1"/>
    <property type="molecule type" value="Genomic_DNA"/>
</dbReference>
<feature type="transmembrane region" description="Helical" evidence="6">
    <location>
        <begin position="178"/>
        <end position="197"/>
    </location>
</feature>
<evidence type="ECO:0000256" key="1">
    <source>
        <dbReference type="ARBA" id="ARBA00004127"/>
    </source>
</evidence>
<feature type="region of interest" description="Disordered" evidence="5">
    <location>
        <begin position="425"/>
        <end position="507"/>
    </location>
</feature>
<feature type="transmembrane region" description="Helical" evidence="6">
    <location>
        <begin position="82"/>
        <end position="104"/>
    </location>
</feature>
<dbReference type="VEuPathDB" id="FungiDB:SAPIO_CDS7032"/>
<dbReference type="OrthoDB" id="3363151at2759"/>
<organism evidence="7 8">
    <name type="scientific">Pseudallescheria apiosperma</name>
    <name type="common">Scedosporium apiospermum</name>
    <dbReference type="NCBI Taxonomy" id="563466"/>
    <lineage>
        <taxon>Eukaryota</taxon>
        <taxon>Fungi</taxon>
        <taxon>Dikarya</taxon>
        <taxon>Ascomycota</taxon>
        <taxon>Pezizomycotina</taxon>
        <taxon>Sordariomycetes</taxon>
        <taxon>Hypocreomycetidae</taxon>
        <taxon>Microascales</taxon>
        <taxon>Microascaceae</taxon>
        <taxon>Scedosporium</taxon>
    </lineage>
</organism>
<proteinExistence type="predicted"/>
<dbReference type="PANTHER" id="PTHR28293">
    <property type="entry name" value="NUCLEAR RIM PROTEIN 1"/>
    <property type="match status" value="1"/>
</dbReference>
<sequence length="507" mass="55537">MPPARRLVRRRPLAERIKAMLNPMDFLLWLSEEIETREWDSKATGTRAGIFMSFAFLLARANTGSGSQDVDDVFGDDTSIGWIPYIAYPTVWILLVASLANAYYTITRVRNYRLFEVNIEKAPQTPSARRVKVQSESASSSPLRFLTDVIANETAESRAHADKSNDVWEISVWDPLPLCMQIFCLFSPGHVLVYLLFVPIAPLDPRPSVTVFNCILLQVILSGQLLFMQSRFTQQGKDMSIIHREVLHEYDTKFVHPRLHPVVRDVSTQVDTVTEPSKTDPNLFSQSVSLFSEAGTPTTVIKREFQTHPNPNYTKHINPDSNAYPNVLSPRLFSPAATPLLNKTEAYKSAQRDIRSPAHRQSLPAAMMTPRVASPAPPTTVGSTVGGSSVMGTPVGVSTGTSTGTNFGGNLGVYSHAKSPLKKAISMGDMKASSPRNSREMAALEQRGWNRDSSPLQGGGERGFAGSSLATGGGSNGSTSGNAPRSSFANARLGRGYTTDRYPSRWA</sequence>
<evidence type="ECO:0000313" key="7">
    <source>
        <dbReference type="EMBL" id="KEZ41004.1"/>
    </source>
</evidence>
<accession>A0A084G0Z2</accession>
<comment type="subcellular location">
    <subcellularLocation>
        <location evidence="1">Endomembrane system</location>
        <topology evidence="1">Multi-pass membrane protein</topology>
    </subcellularLocation>
</comment>
<dbReference type="RefSeq" id="XP_016640803.1">
    <property type="nucleotide sequence ID" value="XM_016788976.1"/>
</dbReference>
<protein>
    <recommendedName>
        <fullName evidence="9">Meiotically up-regulated gene 154 protein</fullName>
    </recommendedName>
</protein>
<evidence type="ECO:0000256" key="2">
    <source>
        <dbReference type="ARBA" id="ARBA00022692"/>
    </source>
</evidence>
<dbReference type="GO" id="GO:0012505">
    <property type="term" value="C:endomembrane system"/>
    <property type="evidence" value="ECO:0007669"/>
    <property type="project" value="UniProtKB-SubCell"/>
</dbReference>
<gene>
    <name evidence="7" type="ORF">SAPIO_CDS7032</name>
</gene>
<dbReference type="GO" id="GO:0043007">
    <property type="term" value="P:maintenance of rDNA"/>
    <property type="evidence" value="ECO:0007669"/>
    <property type="project" value="TreeGrafter"/>
</dbReference>
<dbReference type="KEGG" id="sapo:SAPIO_CDS7032"/>
<dbReference type="PANTHER" id="PTHR28293:SF1">
    <property type="entry name" value="NUCLEAR RIM PROTEIN 1"/>
    <property type="match status" value="1"/>
</dbReference>
<keyword evidence="8" id="KW-1185">Reference proteome</keyword>
<dbReference type="OMA" id="WEVAVWD"/>
<evidence type="ECO:0000256" key="4">
    <source>
        <dbReference type="ARBA" id="ARBA00023136"/>
    </source>
</evidence>
<evidence type="ECO:0000256" key="3">
    <source>
        <dbReference type="ARBA" id="ARBA00022989"/>
    </source>
</evidence>
<reference evidence="7 8" key="1">
    <citation type="journal article" date="2014" name="Genome Announc.">
        <title>Draft genome sequence of the pathogenic fungus Scedosporium apiospermum.</title>
        <authorList>
            <person name="Vandeputte P."/>
            <person name="Ghamrawi S."/>
            <person name="Rechenmann M."/>
            <person name="Iltis A."/>
            <person name="Giraud S."/>
            <person name="Fleury M."/>
            <person name="Thornton C."/>
            <person name="Delhaes L."/>
            <person name="Meyer W."/>
            <person name="Papon N."/>
            <person name="Bouchara J.P."/>
        </authorList>
    </citation>
    <scope>NUCLEOTIDE SEQUENCE [LARGE SCALE GENOMIC DNA]</scope>
    <source>
        <strain evidence="7 8">IHEM 14462</strain>
    </source>
</reference>
<comment type="caution">
    <text evidence="7">The sequence shown here is derived from an EMBL/GenBank/DDBJ whole genome shotgun (WGS) entry which is preliminary data.</text>
</comment>
<keyword evidence="3 6" id="KW-1133">Transmembrane helix</keyword>
<keyword evidence="2 6" id="KW-0812">Transmembrane</keyword>
<feature type="transmembrane region" description="Helical" evidence="6">
    <location>
        <begin position="209"/>
        <end position="227"/>
    </location>
</feature>
<evidence type="ECO:0008006" key="9">
    <source>
        <dbReference type="Google" id="ProtNLM"/>
    </source>
</evidence>
<dbReference type="Pfam" id="PF10332">
    <property type="entry name" value="DUF2418"/>
    <property type="match status" value="1"/>
</dbReference>